<evidence type="ECO:0000313" key="2">
    <source>
        <dbReference type="EMBL" id="CAF5216948.1"/>
    </source>
</evidence>
<comment type="caution">
    <text evidence="2">The sequence shown here is derived from an EMBL/GenBank/DDBJ whole genome shotgun (WGS) entry which is preliminary data.</text>
</comment>
<evidence type="ECO:0000313" key="3">
    <source>
        <dbReference type="Proteomes" id="UP000676336"/>
    </source>
</evidence>
<reference evidence="2" key="1">
    <citation type="submission" date="2021-02" db="EMBL/GenBank/DDBJ databases">
        <authorList>
            <person name="Nowell W R."/>
        </authorList>
    </citation>
    <scope>NUCLEOTIDE SEQUENCE</scope>
</reference>
<feature type="compositionally biased region" description="Polar residues" evidence="1">
    <location>
        <begin position="1"/>
        <end position="13"/>
    </location>
</feature>
<accession>A0A8S3JEP4</accession>
<organism evidence="2 3">
    <name type="scientific">Rotaria magnacalcarata</name>
    <dbReference type="NCBI Taxonomy" id="392030"/>
    <lineage>
        <taxon>Eukaryota</taxon>
        <taxon>Metazoa</taxon>
        <taxon>Spiralia</taxon>
        <taxon>Gnathifera</taxon>
        <taxon>Rotifera</taxon>
        <taxon>Eurotatoria</taxon>
        <taxon>Bdelloidea</taxon>
        <taxon>Philodinida</taxon>
        <taxon>Philodinidae</taxon>
        <taxon>Rotaria</taxon>
    </lineage>
</organism>
<protein>
    <submittedName>
        <fullName evidence="2">Uncharacterized protein</fullName>
    </submittedName>
</protein>
<evidence type="ECO:0000256" key="1">
    <source>
        <dbReference type="SAM" id="MobiDB-lite"/>
    </source>
</evidence>
<feature type="region of interest" description="Disordered" evidence="1">
    <location>
        <begin position="1"/>
        <end position="50"/>
    </location>
</feature>
<dbReference type="Proteomes" id="UP000676336">
    <property type="component" value="Unassembled WGS sequence"/>
</dbReference>
<dbReference type="EMBL" id="CAJOBI010344794">
    <property type="protein sequence ID" value="CAF5216948.1"/>
    <property type="molecule type" value="Genomic_DNA"/>
</dbReference>
<feature type="compositionally biased region" description="Low complexity" evidence="1">
    <location>
        <begin position="19"/>
        <end position="30"/>
    </location>
</feature>
<gene>
    <name evidence="2" type="ORF">SMN809_LOCUS80255</name>
</gene>
<proteinExistence type="predicted"/>
<sequence>LFNQNSQARQQSPILRHISSPSLQSSTVLSHQQAVHNNHDNNNNNNNNNN</sequence>
<feature type="non-terminal residue" evidence="2">
    <location>
        <position position="50"/>
    </location>
</feature>
<dbReference type="AlphaFoldDB" id="A0A8S3JEP4"/>
<feature type="compositionally biased region" description="Low complexity" evidence="1">
    <location>
        <begin position="40"/>
        <end position="50"/>
    </location>
</feature>
<feature type="non-terminal residue" evidence="2">
    <location>
        <position position="1"/>
    </location>
</feature>
<name>A0A8S3JEP4_9BILA</name>